<dbReference type="PROSITE" id="PS50012">
    <property type="entry name" value="RCC1_3"/>
    <property type="match status" value="2"/>
</dbReference>
<dbReference type="AlphaFoldDB" id="A0A077WB42"/>
<dbReference type="InterPro" id="IPR009091">
    <property type="entry name" value="RCC1/BLIP-II"/>
</dbReference>
<keyword evidence="1" id="KW-0677">Repeat</keyword>
<dbReference type="SUPFAM" id="SSF50985">
    <property type="entry name" value="RCC1/BLIP-II"/>
    <property type="match status" value="1"/>
</dbReference>
<organism evidence="3">
    <name type="scientific">Lichtheimia ramosa</name>
    <dbReference type="NCBI Taxonomy" id="688394"/>
    <lineage>
        <taxon>Eukaryota</taxon>
        <taxon>Fungi</taxon>
        <taxon>Fungi incertae sedis</taxon>
        <taxon>Mucoromycota</taxon>
        <taxon>Mucoromycotina</taxon>
        <taxon>Mucoromycetes</taxon>
        <taxon>Mucorales</taxon>
        <taxon>Lichtheimiaceae</taxon>
        <taxon>Lichtheimia</taxon>
    </lineage>
</organism>
<evidence type="ECO:0000313" key="3">
    <source>
        <dbReference type="EMBL" id="CDS03358.1"/>
    </source>
</evidence>
<dbReference type="EMBL" id="LK023313">
    <property type="protein sequence ID" value="CDS03358.1"/>
    <property type="molecule type" value="Genomic_DNA"/>
</dbReference>
<dbReference type="InterPro" id="IPR000408">
    <property type="entry name" value="Reg_chr_condens"/>
</dbReference>
<feature type="repeat" description="RCC1" evidence="2">
    <location>
        <begin position="238"/>
        <end position="296"/>
    </location>
</feature>
<reference evidence="3" key="1">
    <citation type="journal article" date="2014" name="Genome Announc.">
        <title>De novo whole-genome sequence and genome annotation of Lichtheimia ramosa.</title>
        <authorList>
            <person name="Linde J."/>
            <person name="Schwartze V."/>
            <person name="Binder U."/>
            <person name="Lass-Florl C."/>
            <person name="Voigt K."/>
            <person name="Horn F."/>
        </authorList>
    </citation>
    <scope>NUCLEOTIDE SEQUENCE</scope>
    <source>
        <strain evidence="3">JMRC FSU:6197</strain>
    </source>
</reference>
<dbReference type="InterPro" id="IPR051210">
    <property type="entry name" value="Ub_ligase/GEF_domain"/>
</dbReference>
<gene>
    <name evidence="3" type="ORF">LRAMOSA00760</name>
</gene>
<dbReference type="OrthoDB" id="5370059at2759"/>
<dbReference type="Gene3D" id="2.130.10.30">
    <property type="entry name" value="Regulator of chromosome condensation 1/beta-lactamase-inhibitor protein II"/>
    <property type="match status" value="1"/>
</dbReference>
<accession>A0A077WB42</accession>
<protein>
    <submittedName>
        <fullName evidence="3">Uncharacterized protein</fullName>
    </submittedName>
</protein>
<dbReference type="PANTHER" id="PTHR22870:SF408">
    <property type="entry name" value="OS09G0560450 PROTEIN"/>
    <property type="match status" value="1"/>
</dbReference>
<proteinExistence type="predicted"/>
<evidence type="ECO:0000256" key="1">
    <source>
        <dbReference type="ARBA" id="ARBA00022737"/>
    </source>
</evidence>
<sequence length="296" mass="32507">MSCLYSFGFNAFGQVDPDSNQKTAIHHNVSNVLLTTWETTVISTGTGELQSWGYQPSQDGRSPLNALTEWGDRSIKRMFGDLELFVGAIDDQGNVWYRILESSTCSIQPLASKAQDAVYCSAYKAIYVLTVDGDVDHYKMHTEDDKMTFKLVTRLTSLPRVYSLAASSTHVLFYTSGMDPIYSLGSNRFSQLGFDTSTIQALETPTPIDYFSGLGMMDPDHQGMVACGLFHSAVVLGGELYTFGWNKDGRLGWSDNDDNDIISPAVFLDAQGEPIQEDINVMRVACGAAHTLAIDG</sequence>
<feature type="repeat" description="RCC1" evidence="2">
    <location>
        <begin position="179"/>
        <end position="238"/>
    </location>
</feature>
<dbReference type="Pfam" id="PF00415">
    <property type="entry name" value="RCC1"/>
    <property type="match status" value="1"/>
</dbReference>
<name>A0A077WB42_9FUNG</name>
<evidence type="ECO:0000256" key="2">
    <source>
        <dbReference type="PROSITE-ProRule" id="PRU00235"/>
    </source>
</evidence>
<dbReference type="PANTHER" id="PTHR22870">
    <property type="entry name" value="REGULATOR OF CHROMOSOME CONDENSATION"/>
    <property type="match status" value="1"/>
</dbReference>